<dbReference type="EMBL" id="QUQM01000005">
    <property type="protein sequence ID" value="KAA8643624.1"/>
    <property type="molecule type" value="Genomic_DNA"/>
</dbReference>
<gene>
    <name evidence="2" type="ORF">ATNIH1004_010393</name>
</gene>
<evidence type="ECO:0008006" key="4">
    <source>
        <dbReference type="Google" id="ProtNLM"/>
    </source>
</evidence>
<feature type="compositionally biased region" description="Basic and acidic residues" evidence="1">
    <location>
        <begin position="621"/>
        <end position="630"/>
    </location>
</feature>
<feature type="region of interest" description="Disordered" evidence="1">
    <location>
        <begin position="39"/>
        <end position="61"/>
    </location>
</feature>
<feature type="compositionally biased region" description="Polar residues" evidence="1">
    <location>
        <begin position="611"/>
        <end position="620"/>
    </location>
</feature>
<feature type="compositionally biased region" description="Polar residues" evidence="1">
    <location>
        <begin position="557"/>
        <end position="569"/>
    </location>
</feature>
<reference evidence="2 3" key="1">
    <citation type="submission" date="2019-08" db="EMBL/GenBank/DDBJ databases">
        <title>The genome sequence of a newly discovered highly antifungal drug resistant Aspergillus species, Aspergillus tanneri NIH 1004.</title>
        <authorList>
            <person name="Mounaud S."/>
            <person name="Singh I."/>
            <person name="Joardar V."/>
            <person name="Pakala S."/>
            <person name="Pakala S."/>
            <person name="Venepally P."/>
            <person name="Chung J.K."/>
            <person name="Losada L."/>
            <person name="Nierman W.C."/>
        </authorList>
    </citation>
    <scope>NUCLEOTIDE SEQUENCE [LARGE SCALE GENOMIC DNA]</scope>
    <source>
        <strain evidence="2 3">NIH1004</strain>
    </source>
</reference>
<evidence type="ECO:0000313" key="3">
    <source>
        <dbReference type="Proteomes" id="UP000324241"/>
    </source>
</evidence>
<protein>
    <recommendedName>
        <fullName evidence="4">Paramyosin</fullName>
    </recommendedName>
</protein>
<evidence type="ECO:0000313" key="2">
    <source>
        <dbReference type="EMBL" id="KAA8643624.1"/>
    </source>
</evidence>
<accession>A0A5M9MEA2</accession>
<feature type="compositionally biased region" description="Basic residues" evidence="1">
    <location>
        <begin position="631"/>
        <end position="640"/>
    </location>
</feature>
<name>A0A5M9MEA2_9EURO</name>
<dbReference type="GeneID" id="54333095"/>
<organism evidence="2 3">
    <name type="scientific">Aspergillus tanneri</name>
    <dbReference type="NCBI Taxonomy" id="1220188"/>
    <lineage>
        <taxon>Eukaryota</taxon>
        <taxon>Fungi</taxon>
        <taxon>Dikarya</taxon>
        <taxon>Ascomycota</taxon>
        <taxon>Pezizomycotina</taxon>
        <taxon>Eurotiomycetes</taxon>
        <taxon>Eurotiomycetidae</taxon>
        <taxon>Eurotiales</taxon>
        <taxon>Aspergillaceae</taxon>
        <taxon>Aspergillus</taxon>
        <taxon>Aspergillus subgen. Circumdati</taxon>
    </lineage>
</organism>
<evidence type="ECO:0000256" key="1">
    <source>
        <dbReference type="SAM" id="MobiDB-lite"/>
    </source>
</evidence>
<comment type="caution">
    <text evidence="2">The sequence shown here is derived from an EMBL/GenBank/DDBJ whole genome shotgun (WGS) entry which is preliminary data.</text>
</comment>
<dbReference type="VEuPathDB" id="FungiDB:EYZ11_009777"/>
<proteinExistence type="predicted"/>
<dbReference type="RefSeq" id="XP_033422986.1">
    <property type="nucleotide sequence ID" value="XM_033574968.1"/>
</dbReference>
<dbReference type="OrthoDB" id="3438382at2759"/>
<sequence>MLKRAKGHPNFPSTIEYYQRARENEDADLARIDRALDEQKSTRQQLERELKSKLPSSASEATIKKLESEVREAKAETSQLREQNQSLEHMLKKYNDRFLILEKALNEHVSTQTKQHRDINQRVDHLQASYNADTLSSKFGLEVNELKQDQKTINGRLDQLWDSHKNYSASLENAKKLEAQLETISATKDHGIEPLQKRLDEISKRLSASDVVRRRSTSVDNSASQYEFEEIKGRLGALEHNSATRSKVQHIENMFDELKNLQSAKDDLLLSVTEDLQDKMAKAADKSIIVWNEIAHLSNGLKSLREENPAVQQVATVSASLEQAKKTLASVKVGMHSLETRYNNLSTEHVVKNMVVAMQEMYPNSLKSHVNSALEDKAIQLKELNRLRHDHSSLCESLGPLWKGYNSLEQLPTKEVLEKLQTSLNSLDEKITGFTSSFDTQLKTKADNDVIMEHVAIERDALTSRINDIASELNELISNVAEVRSANTSSLDMATSHGTDIASVQEVLRKVEGSATNKYQLLCKQIDEIWEALEAMEASSSEEPAPRLKKGKRSTSLEDQLQTPKQESPASDRAAMVNIANTSPALALRQQKKKKRPHPSSIMNEERQLESPRSCSTPDESTPRTDETPGSKKKKKKKRKLTDTTPITID</sequence>
<dbReference type="Proteomes" id="UP000324241">
    <property type="component" value="Unassembled WGS sequence"/>
</dbReference>
<feature type="compositionally biased region" description="Basic and acidic residues" evidence="1">
    <location>
        <begin position="39"/>
        <end position="52"/>
    </location>
</feature>
<dbReference type="AlphaFoldDB" id="A0A5M9MEA2"/>
<feature type="region of interest" description="Disordered" evidence="1">
    <location>
        <begin position="537"/>
        <end position="650"/>
    </location>
</feature>